<dbReference type="Gene3D" id="3.40.50.300">
    <property type="entry name" value="P-loop containing nucleotide triphosphate hydrolases"/>
    <property type="match status" value="1"/>
</dbReference>
<sequence>MTGRVDNISIFLNRCKIDWSLPKDEYVYVTEVIKDATYFFSGTDALFVEVATVKENQWSSIKRDYKGVNIRRSINYGFYFFTLDARKSGNLPRKYALARDPIRMLATPLTMCGSEPHRVILLLGASGSGKTTLLNHIPSYLKFADPETFFQSYEVCPFPPHKKTEEPRTFSFEHNLHVYTFVDTPGLNIGDSPEDNHRRMDHIMQSLLAFHSISTICITLNTFADSHSVLLPYQLRHWLSYLPVECCKSILFVASRANDDLRNKTLQKVLQKQLQLITSCRPDLDIRCRLLFFDNVAVDARNLRRTGPLVDSNYMNNAWSDSKAAFGSLVKEIADCEPILLKKCVDVLEQRRTFEDIAMSTKHATVEQEKMRDSLYRLRNRSYGNTNDSERIRCLNKTLKDLEKKKREDDNSARKSLEFLKSKSIVAFNICEAQYIYYLEKNKFPLKPAIADVWTWKKNLWTSTVQKENLVSRARNTLFCRTKKSEINAQIGFEELVYQGNNDGSNSSCIHKVLASVNQSYEGINIIVPTMPIIPAPYGTDRCSVAEDSRPVVDSSLLPEKKPCAKIKVN</sequence>
<dbReference type="WBParaSite" id="L893_g12540.t1">
    <property type="protein sequence ID" value="L893_g12540.t1"/>
    <property type="gene ID" value="L893_g12540"/>
</dbReference>
<dbReference type="Proteomes" id="UP000095287">
    <property type="component" value="Unplaced"/>
</dbReference>
<dbReference type="PANTHER" id="PTHR32046">
    <property type="entry name" value="G DOMAIN-CONTAINING PROTEIN"/>
    <property type="match status" value="1"/>
</dbReference>
<dbReference type="SUPFAM" id="SSF52540">
    <property type="entry name" value="P-loop containing nucleoside triphosphate hydrolases"/>
    <property type="match status" value="1"/>
</dbReference>
<proteinExistence type="predicted"/>
<name>A0A1I7Y4D0_9BILA</name>
<dbReference type="CDD" id="cd00882">
    <property type="entry name" value="Ras_like_GTPase"/>
    <property type="match status" value="1"/>
</dbReference>
<organism evidence="2 3">
    <name type="scientific">Steinernema glaseri</name>
    <dbReference type="NCBI Taxonomy" id="37863"/>
    <lineage>
        <taxon>Eukaryota</taxon>
        <taxon>Metazoa</taxon>
        <taxon>Ecdysozoa</taxon>
        <taxon>Nematoda</taxon>
        <taxon>Chromadorea</taxon>
        <taxon>Rhabditida</taxon>
        <taxon>Tylenchina</taxon>
        <taxon>Panagrolaimomorpha</taxon>
        <taxon>Strongyloidoidea</taxon>
        <taxon>Steinernematidae</taxon>
        <taxon>Steinernema</taxon>
    </lineage>
</organism>
<reference evidence="3" key="1">
    <citation type="submission" date="2016-11" db="UniProtKB">
        <authorList>
            <consortium name="WormBaseParasite"/>
        </authorList>
    </citation>
    <scope>IDENTIFICATION</scope>
</reference>
<keyword evidence="2" id="KW-1185">Reference proteome</keyword>
<dbReference type="AlphaFoldDB" id="A0A1I7Y4D0"/>
<dbReference type="PANTHER" id="PTHR32046:SF11">
    <property type="entry name" value="IMMUNE-ASSOCIATED NUCLEOTIDE-BINDING PROTEIN 10-LIKE"/>
    <property type="match status" value="1"/>
</dbReference>
<dbReference type="InterPro" id="IPR027417">
    <property type="entry name" value="P-loop_NTPase"/>
</dbReference>
<accession>A0A1I7Y4D0</accession>
<feature type="coiled-coil region" evidence="1">
    <location>
        <begin position="385"/>
        <end position="412"/>
    </location>
</feature>
<protein>
    <submittedName>
        <fullName evidence="3">G domain-containing protein</fullName>
    </submittedName>
</protein>
<keyword evidence="1" id="KW-0175">Coiled coil</keyword>
<evidence type="ECO:0000313" key="2">
    <source>
        <dbReference type="Proteomes" id="UP000095287"/>
    </source>
</evidence>
<evidence type="ECO:0000313" key="3">
    <source>
        <dbReference type="WBParaSite" id="L893_g12540.t1"/>
    </source>
</evidence>
<evidence type="ECO:0000256" key="1">
    <source>
        <dbReference type="SAM" id="Coils"/>
    </source>
</evidence>